<organism evidence="1 2">
    <name type="scientific">Actinomadura macrotermitis</name>
    <dbReference type="NCBI Taxonomy" id="2585200"/>
    <lineage>
        <taxon>Bacteria</taxon>
        <taxon>Bacillati</taxon>
        <taxon>Actinomycetota</taxon>
        <taxon>Actinomycetes</taxon>
        <taxon>Streptosporangiales</taxon>
        <taxon>Thermomonosporaceae</taxon>
        <taxon>Actinomadura</taxon>
    </lineage>
</organism>
<dbReference type="Proteomes" id="UP000487268">
    <property type="component" value="Unassembled WGS sequence"/>
</dbReference>
<dbReference type="AlphaFoldDB" id="A0A7K0BX75"/>
<dbReference type="EMBL" id="WEGH01000002">
    <property type="protein sequence ID" value="MQY05785.1"/>
    <property type="molecule type" value="Genomic_DNA"/>
</dbReference>
<accession>A0A7K0BX75</accession>
<gene>
    <name evidence="1" type="ORF">ACRB68_38620</name>
</gene>
<keyword evidence="2" id="KW-1185">Reference proteome</keyword>
<reference evidence="1 2" key="1">
    <citation type="submission" date="2019-10" db="EMBL/GenBank/DDBJ databases">
        <title>Actinomadura rubteroloni sp. nov. and Actinomadura macrotermitis sp. nov., isolated from the gut of fungus growing-termite Macrotermes natalensis.</title>
        <authorList>
            <person name="Benndorf R."/>
            <person name="Martin K."/>
            <person name="Kuefner M."/>
            <person name="De Beer W."/>
            <person name="Kaster A.-K."/>
            <person name="Vollmers J."/>
            <person name="Poulsen M."/>
            <person name="Beemelmanns C."/>
        </authorList>
    </citation>
    <scope>NUCLEOTIDE SEQUENCE [LARGE SCALE GENOMIC DNA]</scope>
    <source>
        <strain evidence="1 2">RB68</strain>
    </source>
</reference>
<dbReference type="RefSeq" id="WP_153534043.1">
    <property type="nucleotide sequence ID" value="NZ_WEGH01000002.1"/>
</dbReference>
<comment type="caution">
    <text evidence="1">The sequence shown here is derived from an EMBL/GenBank/DDBJ whole genome shotgun (WGS) entry which is preliminary data.</text>
</comment>
<proteinExistence type="predicted"/>
<sequence length="84" mass="9280">MWATKTRFELLVGLAWELRTVPVTTALLMPGNGEAVLWVTSAGGRQEAVLAAITPGERWRLMWRGRPLDPEPLTAVARRIAADL</sequence>
<dbReference type="OrthoDB" id="3482477at2"/>
<protein>
    <submittedName>
        <fullName evidence="1">Uncharacterized protein</fullName>
    </submittedName>
</protein>
<evidence type="ECO:0000313" key="1">
    <source>
        <dbReference type="EMBL" id="MQY05785.1"/>
    </source>
</evidence>
<name>A0A7K0BX75_9ACTN</name>
<evidence type="ECO:0000313" key="2">
    <source>
        <dbReference type="Proteomes" id="UP000487268"/>
    </source>
</evidence>